<protein>
    <submittedName>
        <fullName evidence="16">DgyrCDS13393</fullName>
    </submittedName>
</protein>
<evidence type="ECO:0000256" key="1">
    <source>
        <dbReference type="ARBA" id="ARBA00004123"/>
    </source>
</evidence>
<evidence type="ECO:0000313" key="17">
    <source>
        <dbReference type="Proteomes" id="UP000549394"/>
    </source>
</evidence>
<evidence type="ECO:0000256" key="5">
    <source>
        <dbReference type="ARBA" id="ARBA00022741"/>
    </source>
</evidence>
<dbReference type="GO" id="GO:0003697">
    <property type="term" value="F:single-stranded DNA binding"/>
    <property type="evidence" value="ECO:0007669"/>
    <property type="project" value="TreeGrafter"/>
</dbReference>
<evidence type="ECO:0000256" key="9">
    <source>
        <dbReference type="ARBA" id="ARBA00023172"/>
    </source>
</evidence>
<dbReference type="GO" id="GO:0005634">
    <property type="term" value="C:nucleus"/>
    <property type="evidence" value="ECO:0007669"/>
    <property type="project" value="UniProtKB-SubCell"/>
</dbReference>
<comment type="caution">
    <text evidence="16">The sequence shown here is derived from an EMBL/GenBank/DDBJ whole genome shotgun (WGS) entry which is preliminary data.</text>
</comment>
<name>A0A7I8WAJ9_9ANNE</name>
<gene>
    <name evidence="16" type="ORF">DGYR_LOCUS12582</name>
</gene>
<feature type="coiled-coil region" evidence="12">
    <location>
        <begin position="650"/>
        <end position="747"/>
    </location>
</feature>
<evidence type="ECO:0000256" key="7">
    <source>
        <dbReference type="ARBA" id="ARBA00022840"/>
    </source>
</evidence>
<feature type="coiled-coil region" evidence="12">
    <location>
        <begin position="781"/>
        <end position="836"/>
    </location>
</feature>
<dbReference type="InterPro" id="IPR036277">
    <property type="entry name" value="SMC_hinge_sf"/>
</dbReference>
<dbReference type="EMBL" id="CAJFCJ010000025">
    <property type="protein sequence ID" value="CAD5125150.1"/>
    <property type="molecule type" value="Genomic_DNA"/>
</dbReference>
<dbReference type="GO" id="GO:0005524">
    <property type="term" value="F:ATP binding"/>
    <property type="evidence" value="ECO:0007669"/>
    <property type="project" value="UniProtKB-KW"/>
</dbReference>
<evidence type="ECO:0000256" key="8">
    <source>
        <dbReference type="ARBA" id="ARBA00023054"/>
    </source>
</evidence>
<proteinExistence type="inferred from homology"/>
<feature type="domain" description="SMC hinge" evidence="14">
    <location>
        <begin position="497"/>
        <end position="610"/>
    </location>
</feature>
<keyword evidence="6" id="KW-0227">DNA damage</keyword>
<feature type="domain" description="Rad50/SbcC-type AAA" evidence="15">
    <location>
        <begin position="42"/>
        <end position="242"/>
    </location>
</feature>
<organism evidence="16 17">
    <name type="scientific">Dimorphilus gyrociliatus</name>
    <dbReference type="NCBI Taxonomy" id="2664684"/>
    <lineage>
        <taxon>Eukaryota</taxon>
        <taxon>Metazoa</taxon>
        <taxon>Spiralia</taxon>
        <taxon>Lophotrochozoa</taxon>
        <taxon>Annelida</taxon>
        <taxon>Polychaeta</taxon>
        <taxon>Polychaeta incertae sedis</taxon>
        <taxon>Dinophilidae</taxon>
        <taxon>Dimorphilus</taxon>
    </lineage>
</organism>
<dbReference type="InterPro" id="IPR027417">
    <property type="entry name" value="P-loop_NTPase"/>
</dbReference>
<dbReference type="AlphaFoldDB" id="A0A7I8WAJ9"/>
<accession>A0A7I8WAJ9</accession>
<dbReference type="Proteomes" id="UP000549394">
    <property type="component" value="Unassembled WGS sequence"/>
</dbReference>
<dbReference type="GO" id="GO:0000724">
    <property type="term" value="P:double-strand break repair via homologous recombination"/>
    <property type="evidence" value="ECO:0007669"/>
    <property type="project" value="TreeGrafter"/>
</dbReference>
<keyword evidence="7" id="KW-0067">ATP-binding</keyword>
<keyword evidence="5" id="KW-0547">Nucleotide-binding</keyword>
<comment type="subcellular location">
    <subcellularLocation>
        <location evidence="2">Chromosome</location>
    </subcellularLocation>
    <subcellularLocation>
        <location evidence="1">Nucleus</location>
    </subcellularLocation>
</comment>
<feature type="compositionally biased region" description="Basic and acidic residues" evidence="13">
    <location>
        <begin position="9"/>
        <end position="23"/>
    </location>
</feature>
<evidence type="ECO:0000256" key="4">
    <source>
        <dbReference type="ARBA" id="ARBA00022454"/>
    </source>
</evidence>
<dbReference type="InterPro" id="IPR038729">
    <property type="entry name" value="Rad50/SbcC_AAA"/>
</dbReference>
<dbReference type="Pfam" id="PF06470">
    <property type="entry name" value="SMC_hinge"/>
    <property type="match status" value="1"/>
</dbReference>
<dbReference type="GO" id="GO:0051276">
    <property type="term" value="P:chromosome organization"/>
    <property type="evidence" value="ECO:0007669"/>
    <property type="project" value="InterPro"/>
</dbReference>
<evidence type="ECO:0000259" key="14">
    <source>
        <dbReference type="Pfam" id="PF06470"/>
    </source>
</evidence>
<evidence type="ECO:0000256" key="10">
    <source>
        <dbReference type="ARBA" id="ARBA00023204"/>
    </source>
</evidence>
<dbReference type="SUPFAM" id="SSF52540">
    <property type="entry name" value="P-loop containing nucleoside triphosphate hydrolases"/>
    <property type="match status" value="1"/>
</dbReference>
<reference evidence="16 17" key="1">
    <citation type="submission" date="2020-08" db="EMBL/GenBank/DDBJ databases">
        <authorList>
            <person name="Hejnol A."/>
        </authorList>
    </citation>
    <scope>NUCLEOTIDE SEQUENCE [LARGE SCALE GENOMIC DNA]</scope>
</reference>
<evidence type="ECO:0000313" key="16">
    <source>
        <dbReference type="EMBL" id="CAD5125150.1"/>
    </source>
</evidence>
<evidence type="ECO:0000256" key="3">
    <source>
        <dbReference type="ARBA" id="ARBA00006793"/>
    </source>
</evidence>
<evidence type="ECO:0000256" key="6">
    <source>
        <dbReference type="ARBA" id="ARBA00022763"/>
    </source>
</evidence>
<evidence type="ECO:0000256" key="2">
    <source>
        <dbReference type="ARBA" id="ARBA00004286"/>
    </source>
</evidence>
<dbReference type="GO" id="GO:0016887">
    <property type="term" value="F:ATP hydrolysis activity"/>
    <property type="evidence" value="ECO:0007669"/>
    <property type="project" value="InterPro"/>
</dbReference>
<dbReference type="PANTHER" id="PTHR19306">
    <property type="entry name" value="STRUCTURAL MAINTENANCE OF CHROMOSOMES 5,6 SMC5, SMC6"/>
    <property type="match status" value="1"/>
</dbReference>
<dbReference type="SUPFAM" id="SSF75553">
    <property type="entry name" value="Smc hinge domain"/>
    <property type="match status" value="1"/>
</dbReference>
<dbReference type="GO" id="GO:0030915">
    <property type="term" value="C:Smc5-Smc6 complex"/>
    <property type="evidence" value="ECO:0007669"/>
    <property type="project" value="TreeGrafter"/>
</dbReference>
<evidence type="ECO:0000256" key="12">
    <source>
        <dbReference type="SAM" id="Coils"/>
    </source>
</evidence>
<dbReference type="Gene3D" id="3.40.50.300">
    <property type="entry name" value="P-loop containing nucleotide triphosphate hydrolases"/>
    <property type="match status" value="2"/>
</dbReference>
<keyword evidence="9" id="KW-0233">DNA recombination</keyword>
<comment type="similarity">
    <text evidence="3">Belongs to the SMC family. SMC6 subfamily.</text>
</comment>
<evidence type="ECO:0000256" key="13">
    <source>
        <dbReference type="SAM" id="MobiDB-lite"/>
    </source>
</evidence>
<keyword evidence="10" id="KW-0234">DNA repair</keyword>
<dbReference type="Pfam" id="PF13476">
    <property type="entry name" value="AAA_23"/>
    <property type="match status" value="1"/>
</dbReference>
<dbReference type="GO" id="GO:0003684">
    <property type="term" value="F:damaged DNA binding"/>
    <property type="evidence" value="ECO:0007669"/>
    <property type="project" value="TreeGrafter"/>
</dbReference>
<keyword evidence="17" id="KW-1185">Reference proteome</keyword>
<feature type="coiled-coil region" evidence="12">
    <location>
        <begin position="296"/>
        <end position="429"/>
    </location>
</feature>
<dbReference type="OrthoDB" id="10072614at2759"/>
<keyword evidence="4" id="KW-0158">Chromosome</keyword>
<keyword evidence="8 12" id="KW-0175">Coiled coil</keyword>
<evidence type="ECO:0000256" key="11">
    <source>
        <dbReference type="ARBA" id="ARBA00023242"/>
    </source>
</evidence>
<dbReference type="InterPro" id="IPR010935">
    <property type="entry name" value="SMC_hinge"/>
</dbReference>
<evidence type="ECO:0000259" key="15">
    <source>
        <dbReference type="Pfam" id="PF13476"/>
    </source>
</evidence>
<dbReference type="GO" id="GO:0035861">
    <property type="term" value="C:site of double-strand break"/>
    <property type="evidence" value="ECO:0007669"/>
    <property type="project" value="TreeGrafter"/>
</dbReference>
<sequence length="1064" mass="123755">MDAMMPKRQRVEVDSSSDAEERPKRHRLESTSKATRSGIINSIAIKNFMCHDNFAINNFSDSVNFIVGRNGSGKSAIITALVVGLGGKANATNRGNSVKSLVKTGKQQAKVEISLANCGPNAYCPDTYGEEIIVERIISCKGGGSYKLMNSDRQLVSKKRDELEKILFKFRVLVENPLVVLNQDASRNFLHSSHPADRYRLFYKASLLESIEEHYEKAEEWIRKSRKTQDEKTEFFQELAKKLDVATTKWEAVSSIDNLKATEFELKRKLAWSHVHSRAQETNPWRKQIEKDEIALEKLEKREKSSKKVIADALAKRNNIMKEMEDHSRQMTSCRQERDLQRNKVMEKRREAKQVERELREAEKLENEAKLEYRAFRGQKEKIMQESERNVEGEKKARMDKIAELEEQKEKLNSELKIRQNDNEQFRNAVEKCRELVAQRRMDENAVKSEITTLHNRMKDLKSSGSNSIQRYGSNIRDLVIEIDRLNNLGKFTRKPLGPLGSYISLPDMKYALAIENCLGGLLRAFVCNSHQDEVLVHRLMKKHNVKTMVITGKFLSQVHDVSRNKPSSPYPTVYDVIECKEPVVMNCFIDQSRIESVILIETNEEARNYMKRPNRGVLVGYSCQSGDQLYPSPNYKYYANRNENVHFLVKDVSTLIQQTEQDINRFTRKYEQIRRERIMKDEELKKQQSELEKARKQQDETQKYLRRCQNSLNELNMTEEQDIPNIDEIEAALTEAAKALEHSAREKSRKQEIFDELVRQEERLSKVLLAMEEKLKSDGVHSKQRILQELSETYENNEDQVKKIQGLLKEKKKDIDNCKKQIKNIENEVDQMRRQTLEVFEGEEIETRRKPSDIEEEIKKTAKKIDLIEKEHGNRNMVEKEYFRLKKKYEKIKTELSELDLTLKSLSNGVEIGKIAINNGQLRASTVCKNAFLEMSHKRFKDPNITIDHSNKTIEIFVDGKPVRSMSGGERSFTTVCFAIGLWEIVQSPFRCLDEFDVFMDMINRKTSLQLLLDAYKRKPCQYIFLTPLAVQEILPNGFQPKVYEMKAPERGHDDDDKENREN</sequence>
<feature type="region of interest" description="Disordered" evidence="13">
    <location>
        <begin position="1"/>
        <end position="33"/>
    </location>
</feature>
<keyword evidence="11" id="KW-0539">Nucleus</keyword>
<dbReference type="PANTHER" id="PTHR19306:SF6">
    <property type="entry name" value="STRUCTURAL MAINTENANCE OF CHROMOSOMES PROTEIN 6"/>
    <property type="match status" value="1"/>
</dbReference>